<evidence type="ECO:0000313" key="2">
    <source>
        <dbReference type="EMBL" id="MFD1302716.1"/>
    </source>
</evidence>
<dbReference type="InterPro" id="IPR016181">
    <property type="entry name" value="Acyl_CoA_acyltransferase"/>
</dbReference>
<dbReference type="Proteomes" id="UP001597176">
    <property type="component" value="Unassembled WGS sequence"/>
</dbReference>
<gene>
    <name evidence="2" type="ORF">ACFQ4G_14160</name>
</gene>
<organism evidence="2 3">
    <name type="scientific">Methylobacterium marchantiae</name>
    <dbReference type="NCBI Taxonomy" id="600331"/>
    <lineage>
        <taxon>Bacteria</taxon>
        <taxon>Pseudomonadati</taxon>
        <taxon>Pseudomonadota</taxon>
        <taxon>Alphaproteobacteria</taxon>
        <taxon>Hyphomicrobiales</taxon>
        <taxon>Methylobacteriaceae</taxon>
        <taxon>Methylobacterium</taxon>
    </lineage>
</organism>
<evidence type="ECO:0000313" key="3">
    <source>
        <dbReference type="Proteomes" id="UP001597176"/>
    </source>
</evidence>
<dbReference type="EMBL" id="JBHTND010000018">
    <property type="protein sequence ID" value="MFD1302716.1"/>
    <property type="molecule type" value="Genomic_DNA"/>
</dbReference>
<evidence type="ECO:0000259" key="1">
    <source>
        <dbReference type="PROSITE" id="PS51186"/>
    </source>
</evidence>
<sequence>MSSPTPANVRPAEEDDLAAVAAIYAHHVRHSTASFEAEPPDIVEIARRRASSVQGGHPYFVAEQAGVVVGYAYSGPYRPRAAYRNTVETSIYLHPDAMGRGLGTLLLEALIRACERHGFRQMIAVVGDSTNRASIRLHERQGFRRVGTLEAVGFKHGRWLDVVLLQRNLGEGASSVPGAQGA</sequence>
<dbReference type="SUPFAM" id="SSF55729">
    <property type="entry name" value="Acyl-CoA N-acyltransferases (Nat)"/>
    <property type="match status" value="1"/>
</dbReference>
<comment type="caution">
    <text evidence="2">The sequence shown here is derived from an EMBL/GenBank/DDBJ whole genome shotgun (WGS) entry which is preliminary data.</text>
</comment>
<name>A0ABW3X1B7_9HYPH</name>
<keyword evidence="3" id="KW-1185">Reference proteome</keyword>
<protein>
    <submittedName>
        <fullName evidence="2">GNAT family N-acetyltransferase</fullName>
        <ecNumber evidence="2">2.3.-.-</ecNumber>
    </submittedName>
</protein>
<dbReference type="PROSITE" id="PS51186">
    <property type="entry name" value="GNAT"/>
    <property type="match status" value="1"/>
</dbReference>
<keyword evidence="2" id="KW-0808">Transferase</keyword>
<keyword evidence="2" id="KW-0012">Acyltransferase</keyword>
<dbReference type="EC" id="2.3.-.-" evidence="2"/>
<dbReference type="GO" id="GO:0016746">
    <property type="term" value="F:acyltransferase activity"/>
    <property type="evidence" value="ECO:0007669"/>
    <property type="project" value="UniProtKB-KW"/>
</dbReference>
<dbReference type="PANTHER" id="PTHR43072:SF8">
    <property type="entry name" value="ACYLTRANSFERASE FABY-RELATED"/>
    <property type="match status" value="1"/>
</dbReference>
<dbReference type="Pfam" id="PF00583">
    <property type="entry name" value="Acetyltransf_1"/>
    <property type="match status" value="1"/>
</dbReference>
<reference evidence="3" key="1">
    <citation type="journal article" date="2019" name="Int. J. Syst. Evol. Microbiol.">
        <title>The Global Catalogue of Microorganisms (GCM) 10K type strain sequencing project: providing services to taxonomists for standard genome sequencing and annotation.</title>
        <authorList>
            <consortium name="The Broad Institute Genomics Platform"/>
            <consortium name="The Broad Institute Genome Sequencing Center for Infectious Disease"/>
            <person name="Wu L."/>
            <person name="Ma J."/>
        </authorList>
    </citation>
    <scope>NUCLEOTIDE SEQUENCE [LARGE SCALE GENOMIC DNA]</scope>
    <source>
        <strain evidence="3">CCUG 56108</strain>
    </source>
</reference>
<dbReference type="Gene3D" id="3.40.630.30">
    <property type="match status" value="1"/>
</dbReference>
<feature type="domain" description="N-acetyltransferase" evidence="1">
    <location>
        <begin position="7"/>
        <end position="170"/>
    </location>
</feature>
<dbReference type="InterPro" id="IPR000182">
    <property type="entry name" value="GNAT_dom"/>
</dbReference>
<dbReference type="CDD" id="cd04301">
    <property type="entry name" value="NAT_SF"/>
    <property type="match status" value="1"/>
</dbReference>
<accession>A0ABW3X1B7</accession>
<proteinExistence type="predicted"/>
<dbReference type="PANTHER" id="PTHR43072">
    <property type="entry name" value="N-ACETYLTRANSFERASE"/>
    <property type="match status" value="1"/>
</dbReference>
<dbReference type="RefSeq" id="WP_238203774.1">
    <property type="nucleotide sequence ID" value="NZ_JBHTND010000018.1"/>
</dbReference>